<evidence type="ECO:0000313" key="2">
    <source>
        <dbReference type="Proteomes" id="UP000693970"/>
    </source>
</evidence>
<accession>A0A9K3PZZ2</accession>
<reference evidence="1" key="1">
    <citation type="journal article" date="2021" name="Sci. Rep.">
        <title>Diploid genomic architecture of Nitzschia inconspicua, an elite biomass production diatom.</title>
        <authorList>
            <person name="Oliver A."/>
            <person name="Podell S."/>
            <person name="Pinowska A."/>
            <person name="Traller J.C."/>
            <person name="Smith S.R."/>
            <person name="McClure R."/>
            <person name="Beliaev A."/>
            <person name="Bohutskyi P."/>
            <person name="Hill E.A."/>
            <person name="Rabines A."/>
            <person name="Zheng H."/>
            <person name="Allen L.Z."/>
            <person name="Kuo A."/>
            <person name="Grigoriev I.V."/>
            <person name="Allen A.E."/>
            <person name="Hazlebeck D."/>
            <person name="Allen E.E."/>
        </authorList>
    </citation>
    <scope>NUCLEOTIDE SEQUENCE</scope>
    <source>
        <strain evidence="1">Hildebrandi</strain>
    </source>
</reference>
<sequence>MLPPPGRVLCTGPIPFANNLCRCSHLSVSTIDLISPLTCANHLSTALVDYLLHRSISMSSNLRDDVLIGSSNSLSYFQIMNKKSSASLDQHEAISVNSAQLQYQHYSRKRYELISPCCSHNHFFAVKVISDLQDPSIFSEVCVEVLAKNLEYILQNAVYAPRPVQENGHNCALFAFASVLHLVHGHALSAVTFTLQNINSAEGWFGHSAYL</sequence>
<name>A0A9K3PZZ2_9STRA</name>
<protein>
    <submittedName>
        <fullName evidence="1">Uncharacterized protein</fullName>
    </submittedName>
</protein>
<organism evidence="1 2">
    <name type="scientific">Nitzschia inconspicua</name>
    <dbReference type="NCBI Taxonomy" id="303405"/>
    <lineage>
        <taxon>Eukaryota</taxon>
        <taxon>Sar</taxon>
        <taxon>Stramenopiles</taxon>
        <taxon>Ochrophyta</taxon>
        <taxon>Bacillariophyta</taxon>
        <taxon>Bacillariophyceae</taxon>
        <taxon>Bacillariophycidae</taxon>
        <taxon>Bacillariales</taxon>
        <taxon>Bacillariaceae</taxon>
        <taxon>Nitzschia</taxon>
    </lineage>
</organism>
<proteinExistence type="predicted"/>
<reference evidence="1" key="2">
    <citation type="submission" date="2021-04" db="EMBL/GenBank/DDBJ databases">
        <authorList>
            <person name="Podell S."/>
        </authorList>
    </citation>
    <scope>NUCLEOTIDE SEQUENCE</scope>
    <source>
        <strain evidence="1">Hildebrandi</strain>
    </source>
</reference>
<dbReference type="AlphaFoldDB" id="A0A9K3PZZ2"/>
<evidence type="ECO:0000313" key="1">
    <source>
        <dbReference type="EMBL" id="KAG7363119.1"/>
    </source>
</evidence>
<comment type="caution">
    <text evidence="1">The sequence shown here is derived from an EMBL/GenBank/DDBJ whole genome shotgun (WGS) entry which is preliminary data.</text>
</comment>
<gene>
    <name evidence="1" type="ORF">IV203_026479</name>
</gene>
<dbReference type="Proteomes" id="UP000693970">
    <property type="component" value="Unassembled WGS sequence"/>
</dbReference>
<dbReference type="EMBL" id="JAGRRH010000010">
    <property type="protein sequence ID" value="KAG7363119.1"/>
    <property type="molecule type" value="Genomic_DNA"/>
</dbReference>
<keyword evidence="2" id="KW-1185">Reference proteome</keyword>